<dbReference type="NCBIfam" id="TIGR00556">
    <property type="entry name" value="pantethn_trn"/>
    <property type="match status" value="1"/>
</dbReference>
<dbReference type="InterPro" id="IPR020841">
    <property type="entry name" value="PKS_Beta-ketoAc_synthase_dom"/>
</dbReference>
<reference evidence="15 16" key="1">
    <citation type="submission" date="2018-08" db="EMBL/GenBank/DDBJ databases">
        <title>Draft genome sequences of two Aspergillus turcosus clinical strains isolated from bronchoalveolar lavage fluid: one azole-susceptible and the other azole-resistant.</title>
        <authorList>
            <person name="Parent-Michaud M."/>
            <person name="Dufresne P.J."/>
            <person name="Fournier E."/>
            <person name="Martineau C."/>
            <person name="Moreira S."/>
            <person name="Perkins V."/>
            <person name="De Repentigny L."/>
            <person name="Dufresne S.F."/>
        </authorList>
    </citation>
    <scope>NUCLEOTIDE SEQUENCE [LARGE SCALE GENOMIC DNA]</scope>
    <source>
        <strain evidence="15">HMR AF 1038</strain>
    </source>
</reference>
<dbReference type="InterPro" id="IPR016039">
    <property type="entry name" value="Thiolase-like"/>
</dbReference>
<dbReference type="AlphaFoldDB" id="A0A3R7HS05"/>
<protein>
    <recommendedName>
        <fullName evidence="14">Ketosynthase family 3 (KS3) domain-containing protein</fullName>
    </recommendedName>
</protein>
<dbReference type="FunFam" id="3.90.470.20:FF:000005">
    <property type="entry name" value="Fatty acid synthase alpha subunit FasA"/>
    <property type="match status" value="1"/>
</dbReference>
<sequence length="481" mass="52535">MDGAGRRSVPAPGQGVLTAARAGSSAAKSPLLDRQYRREQLGEAVSDIKKWRQTQLQKLTASAASQDSQYLDTQLRHIDNVAACRIRVAQWTWNSNIRHIDPTIAPMRAALATWGLSVDDVQVASFHGTSTKANDKNESSVINQQMSHLGRTAGNPLLVICQKSLTGHPKGAAGAWMLNGCLQVLQTGIVPGNGKADNIDSALRPFEHLVYPSRPIHTPAIKAFMLTSFGFGQKGGIVVGVAPRYLFSAITLDRFEDYRQRVVQRQQRIIPVIQKRMAQNSLFQIKDHSAWTGAQESSVFLDPQARVSRKSTGEYSFPTTTTTQAACHPPPRTGLDDDAQLFSKTSVQWLRENVSQDQGTVSVGVDVESISSVNFEDEVFVTRNFTPAEVKYCQACPDTQASFAGRWVAKEAIFKSLQVPSEGPGAPMQDIEIVNNGAQPPTVVLHNRAKEAADARGVERVQVSITHSSDTIMAVALARRR</sequence>
<keyword evidence="6" id="KW-0460">Magnesium</keyword>
<dbReference type="InterPro" id="IPR014031">
    <property type="entry name" value="Ketoacyl_synth_C"/>
</dbReference>
<dbReference type="InterPro" id="IPR037143">
    <property type="entry name" value="4-PPantetheinyl_Trfase_dom_sf"/>
</dbReference>
<dbReference type="PANTHER" id="PTHR11712">
    <property type="entry name" value="POLYKETIDE SYNTHASE-RELATED"/>
    <property type="match status" value="1"/>
</dbReference>
<evidence type="ECO:0000313" key="15">
    <source>
        <dbReference type="EMBL" id="RLL95234.1"/>
    </source>
</evidence>
<accession>A0A3R7HS05</accession>
<feature type="compositionally biased region" description="Polar residues" evidence="13">
    <location>
        <begin position="313"/>
        <end position="325"/>
    </location>
</feature>
<dbReference type="Gene3D" id="3.90.470.20">
    <property type="entry name" value="4'-phosphopantetheinyl transferase domain"/>
    <property type="match status" value="1"/>
</dbReference>
<evidence type="ECO:0000256" key="12">
    <source>
        <dbReference type="ARBA" id="ARBA00049541"/>
    </source>
</evidence>
<keyword evidence="9" id="KW-0511">Multifunctional enzyme</keyword>
<dbReference type="STRING" id="1245748.A0A3R7HS05"/>
<evidence type="ECO:0000256" key="11">
    <source>
        <dbReference type="ARBA" id="ARBA00048508"/>
    </source>
</evidence>
<dbReference type="GO" id="GO:0006633">
    <property type="term" value="P:fatty acid biosynthetic process"/>
    <property type="evidence" value="ECO:0007669"/>
    <property type="project" value="InterPro"/>
</dbReference>
<feature type="region of interest" description="Disordered" evidence="13">
    <location>
        <begin position="312"/>
        <end position="331"/>
    </location>
</feature>
<evidence type="ECO:0000256" key="13">
    <source>
        <dbReference type="SAM" id="MobiDB-lite"/>
    </source>
</evidence>
<dbReference type="Proteomes" id="UP000215289">
    <property type="component" value="Unassembled WGS sequence"/>
</dbReference>
<dbReference type="GO" id="GO:0004316">
    <property type="term" value="F:3-oxoacyl-[acyl-carrier-protein] reductase (NADPH) activity"/>
    <property type="evidence" value="ECO:0007669"/>
    <property type="project" value="UniProtKB-EC"/>
</dbReference>
<name>A0A3R7HS05_9EURO</name>
<evidence type="ECO:0000256" key="1">
    <source>
        <dbReference type="ARBA" id="ARBA00007485"/>
    </source>
</evidence>
<keyword evidence="8" id="KW-0560">Oxidoreductase</keyword>
<keyword evidence="4" id="KW-0808">Transferase</keyword>
<gene>
    <name evidence="15" type="ORF">CFD26_104092</name>
</gene>
<dbReference type="SUPFAM" id="SSF56214">
    <property type="entry name" value="4'-phosphopantetheinyl transferase"/>
    <property type="match status" value="1"/>
</dbReference>
<evidence type="ECO:0000256" key="8">
    <source>
        <dbReference type="ARBA" id="ARBA00023002"/>
    </source>
</evidence>
<evidence type="ECO:0000256" key="4">
    <source>
        <dbReference type="ARBA" id="ARBA00022679"/>
    </source>
</evidence>
<evidence type="ECO:0000256" key="5">
    <source>
        <dbReference type="ARBA" id="ARBA00022723"/>
    </source>
</evidence>
<feature type="region of interest" description="Disordered" evidence="13">
    <location>
        <begin position="1"/>
        <end position="33"/>
    </location>
</feature>
<dbReference type="GO" id="GO:0008897">
    <property type="term" value="F:holo-[acyl-carrier-protein] synthase activity"/>
    <property type="evidence" value="ECO:0007669"/>
    <property type="project" value="InterPro"/>
</dbReference>
<feature type="domain" description="Ketosynthase family 3 (KS3)" evidence="14">
    <location>
        <begin position="1"/>
        <end position="242"/>
    </location>
</feature>
<comment type="catalytic activity">
    <reaction evidence="10">
        <text>acetyl-CoA + n malonyl-CoA + 2n NADPH + 4n H(+) = a long-chain-acyl-CoA + n CoA + n CO2 + 2n NADP(+).</text>
        <dbReference type="EC" id="2.3.1.86"/>
    </reaction>
</comment>
<evidence type="ECO:0000256" key="9">
    <source>
        <dbReference type="ARBA" id="ARBA00023268"/>
    </source>
</evidence>
<evidence type="ECO:0000256" key="7">
    <source>
        <dbReference type="ARBA" id="ARBA00022857"/>
    </source>
</evidence>
<comment type="similarity">
    <text evidence="1">Belongs to the thiolase-like superfamily. Fungal fatty acid synthetase subunit alpha family.</text>
</comment>
<keyword evidence="7" id="KW-0521">NADP</keyword>
<proteinExistence type="inferred from homology"/>
<keyword evidence="16" id="KW-1185">Reference proteome</keyword>
<dbReference type="PANTHER" id="PTHR11712:SF336">
    <property type="entry name" value="3-OXOACYL-[ACYL-CARRIER-PROTEIN] SYNTHASE, MITOCHONDRIAL"/>
    <property type="match status" value="1"/>
</dbReference>
<dbReference type="InterPro" id="IPR004568">
    <property type="entry name" value="Ppantetheine-prot_Trfase_dom"/>
</dbReference>
<dbReference type="Pfam" id="PF02801">
    <property type="entry name" value="Ketoacyl-synt_C"/>
    <property type="match status" value="1"/>
</dbReference>
<evidence type="ECO:0000256" key="10">
    <source>
        <dbReference type="ARBA" id="ARBA00048237"/>
    </source>
</evidence>
<dbReference type="InterPro" id="IPR000794">
    <property type="entry name" value="Beta-ketoacyl_synthase"/>
</dbReference>
<comment type="catalytic activity">
    <reaction evidence="11">
        <text>a (3R)-hydroxyacyl-[ACP] + NADP(+) = a 3-oxoacyl-[ACP] + NADPH + H(+)</text>
        <dbReference type="Rhea" id="RHEA:17397"/>
        <dbReference type="Rhea" id="RHEA-COMP:9916"/>
        <dbReference type="Rhea" id="RHEA-COMP:9945"/>
        <dbReference type="ChEBI" id="CHEBI:15378"/>
        <dbReference type="ChEBI" id="CHEBI:57783"/>
        <dbReference type="ChEBI" id="CHEBI:58349"/>
        <dbReference type="ChEBI" id="CHEBI:78776"/>
        <dbReference type="ChEBI" id="CHEBI:78827"/>
        <dbReference type="EC" id="1.1.1.100"/>
    </reaction>
</comment>
<dbReference type="PROSITE" id="PS52004">
    <property type="entry name" value="KS3_2"/>
    <property type="match status" value="1"/>
</dbReference>
<keyword evidence="5" id="KW-0479">Metal-binding</keyword>
<dbReference type="EMBL" id="NIDN02000162">
    <property type="protein sequence ID" value="RLL95234.1"/>
    <property type="molecule type" value="Genomic_DNA"/>
</dbReference>
<keyword evidence="3" id="KW-0597">Phosphoprotein</keyword>
<evidence type="ECO:0000256" key="6">
    <source>
        <dbReference type="ARBA" id="ARBA00022842"/>
    </source>
</evidence>
<dbReference type="GO" id="GO:0005829">
    <property type="term" value="C:cytosol"/>
    <property type="evidence" value="ECO:0007669"/>
    <property type="project" value="TreeGrafter"/>
</dbReference>
<dbReference type="GO" id="GO:0000287">
    <property type="term" value="F:magnesium ion binding"/>
    <property type="evidence" value="ECO:0007669"/>
    <property type="project" value="InterPro"/>
</dbReference>
<comment type="caution">
    <text evidence="15">The sequence shown here is derived from an EMBL/GenBank/DDBJ whole genome shotgun (WGS) entry which is preliminary data.</text>
</comment>
<dbReference type="GO" id="GO:0004315">
    <property type="term" value="F:3-oxoacyl-[acyl-carrier-protein] synthase activity"/>
    <property type="evidence" value="ECO:0007669"/>
    <property type="project" value="UniProtKB-EC"/>
</dbReference>
<keyword evidence="2" id="KW-0596">Phosphopantetheine</keyword>
<organism evidence="15 16">
    <name type="scientific">Aspergillus turcosus</name>
    <dbReference type="NCBI Taxonomy" id="1245748"/>
    <lineage>
        <taxon>Eukaryota</taxon>
        <taxon>Fungi</taxon>
        <taxon>Dikarya</taxon>
        <taxon>Ascomycota</taxon>
        <taxon>Pezizomycotina</taxon>
        <taxon>Eurotiomycetes</taxon>
        <taxon>Eurotiomycetidae</taxon>
        <taxon>Eurotiales</taxon>
        <taxon>Aspergillaceae</taxon>
        <taxon>Aspergillus</taxon>
        <taxon>Aspergillus subgen. Fumigati</taxon>
    </lineage>
</organism>
<dbReference type="OrthoDB" id="4251012at2759"/>
<evidence type="ECO:0000256" key="2">
    <source>
        <dbReference type="ARBA" id="ARBA00022450"/>
    </source>
</evidence>
<evidence type="ECO:0000259" key="14">
    <source>
        <dbReference type="PROSITE" id="PS52004"/>
    </source>
</evidence>
<evidence type="ECO:0000313" key="16">
    <source>
        <dbReference type="Proteomes" id="UP000215289"/>
    </source>
</evidence>
<dbReference type="GO" id="GO:0004321">
    <property type="term" value="F:fatty-acyl-CoA synthase activity"/>
    <property type="evidence" value="ECO:0007669"/>
    <property type="project" value="UniProtKB-EC"/>
</dbReference>
<dbReference type="InterPro" id="IPR008278">
    <property type="entry name" value="4-PPantetheinyl_Trfase_dom"/>
</dbReference>
<evidence type="ECO:0000256" key="3">
    <source>
        <dbReference type="ARBA" id="ARBA00022553"/>
    </source>
</evidence>
<comment type="catalytic activity">
    <reaction evidence="12">
        <text>a fatty acyl-[ACP] + malonyl-[ACP] + H(+) = a 3-oxoacyl-[ACP] + holo-[ACP] + CO2</text>
        <dbReference type="Rhea" id="RHEA:22836"/>
        <dbReference type="Rhea" id="RHEA-COMP:9623"/>
        <dbReference type="Rhea" id="RHEA-COMP:9685"/>
        <dbReference type="Rhea" id="RHEA-COMP:9916"/>
        <dbReference type="Rhea" id="RHEA-COMP:14125"/>
        <dbReference type="ChEBI" id="CHEBI:15378"/>
        <dbReference type="ChEBI" id="CHEBI:16526"/>
        <dbReference type="ChEBI" id="CHEBI:64479"/>
        <dbReference type="ChEBI" id="CHEBI:78449"/>
        <dbReference type="ChEBI" id="CHEBI:78776"/>
        <dbReference type="ChEBI" id="CHEBI:138651"/>
        <dbReference type="EC" id="2.3.1.41"/>
    </reaction>
</comment>
<dbReference type="Gene3D" id="3.40.47.10">
    <property type="match status" value="1"/>
</dbReference>
<dbReference type="Pfam" id="PF01648">
    <property type="entry name" value="ACPS"/>
    <property type="match status" value="1"/>
</dbReference>
<dbReference type="SUPFAM" id="SSF53901">
    <property type="entry name" value="Thiolase-like"/>
    <property type="match status" value="1"/>
</dbReference>